<evidence type="ECO:0000313" key="2">
    <source>
        <dbReference type="EMBL" id="CAB4126264.1"/>
    </source>
</evidence>
<accession>A0A6J5KV35</accession>
<sequence length="112" mass="12849">MSGDHNLYASGSGDGQRSGWRKRTIMEMANETLERMEPDVYCREHYWSATDDELKAFEKLVREEAQAEEREQIAQFIEKTNLGSLPEATAIHYALLLKTYANAIRARGDNHD</sequence>
<proteinExistence type="predicted"/>
<organism evidence="2">
    <name type="scientific">uncultured Caudovirales phage</name>
    <dbReference type="NCBI Taxonomy" id="2100421"/>
    <lineage>
        <taxon>Viruses</taxon>
        <taxon>Duplodnaviria</taxon>
        <taxon>Heunggongvirae</taxon>
        <taxon>Uroviricota</taxon>
        <taxon>Caudoviricetes</taxon>
        <taxon>Peduoviridae</taxon>
        <taxon>Maltschvirus</taxon>
        <taxon>Maltschvirus maltsch</taxon>
    </lineage>
</organism>
<protein>
    <submittedName>
        <fullName evidence="2">Uncharacterized protein</fullName>
    </submittedName>
</protein>
<feature type="region of interest" description="Disordered" evidence="1">
    <location>
        <begin position="1"/>
        <end position="22"/>
    </location>
</feature>
<gene>
    <name evidence="2" type="ORF">UFOVP70_8</name>
</gene>
<name>A0A6J5KV35_9CAUD</name>
<reference evidence="2" key="1">
    <citation type="submission" date="2020-04" db="EMBL/GenBank/DDBJ databases">
        <authorList>
            <person name="Chiriac C."/>
            <person name="Salcher M."/>
            <person name="Ghai R."/>
            <person name="Kavagutti S V."/>
        </authorList>
    </citation>
    <scope>NUCLEOTIDE SEQUENCE</scope>
</reference>
<dbReference type="EMBL" id="LR796193">
    <property type="protein sequence ID" value="CAB4126264.1"/>
    <property type="molecule type" value="Genomic_DNA"/>
</dbReference>
<evidence type="ECO:0000256" key="1">
    <source>
        <dbReference type="SAM" id="MobiDB-lite"/>
    </source>
</evidence>